<dbReference type="EMBL" id="JATAAI010000015">
    <property type="protein sequence ID" value="KAK1740495.1"/>
    <property type="molecule type" value="Genomic_DNA"/>
</dbReference>
<accession>A0AAD8Y8I5</accession>
<name>A0AAD8Y8I5_9STRA</name>
<gene>
    <name evidence="1" type="ORF">QTG54_008590</name>
</gene>
<sequence length="257" mass="27153">MWLHRYVRGECRGVVLPGAPCPNGGFNVIDGVEEPECPEGESCFGDIPCDSNAAPTPIPVRPPPPTVAPTQFCGGTLAEAQSQCWQPCPRGSSDCCLGLDCFDTTQNGGTCSSSDYSGTNHFYCGTSWCNAAFSCGTPCPGGDVECPDGEFCYADVPCNSNEPPFVPPQPASPLSKYCGTSAADAAENSYWSGDLASVESDAGQRYNYKCINEPFCVSSIEPSESKYWVRTGACGAALMRFSVLVGLSTFAVFCLLL</sequence>
<evidence type="ECO:0000313" key="2">
    <source>
        <dbReference type="Proteomes" id="UP001224775"/>
    </source>
</evidence>
<organism evidence="1 2">
    <name type="scientific">Skeletonema marinoi</name>
    <dbReference type="NCBI Taxonomy" id="267567"/>
    <lineage>
        <taxon>Eukaryota</taxon>
        <taxon>Sar</taxon>
        <taxon>Stramenopiles</taxon>
        <taxon>Ochrophyta</taxon>
        <taxon>Bacillariophyta</taxon>
        <taxon>Coscinodiscophyceae</taxon>
        <taxon>Thalassiosirophycidae</taxon>
        <taxon>Thalassiosirales</taxon>
        <taxon>Skeletonemataceae</taxon>
        <taxon>Skeletonema</taxon>
        <taxon>Skeletonema marinoi-dohrnii complex</taxon>
    </lineage>
</organism>
<reference evidence="1" key="1">
    <citation type="submission" date="2023-06" db="EMBL/GenBank/DDBJ databases">
        <title>Survivors Of The Sea: Transcriptome response of Skeletonema marinoi to long-term dormancy.</title>
        <authorList>
            <person name="Pinder M.I.M."/>
            <person name="Kourtchenko O."/>
            <person name="Robertson E.K."/>
            <person name="Larsson T."/>
            <person name="Maumus F."/>
            <person name="Osuna-Cruz C.M."/>
            <person name="Vancaester E."/>
            <person name="Stenow R."/>
            <person name="Vandepoele K."/>
            <person name="Ploug H."/>
            <person name="Bruchert V."/>
            <person name="Godhe A."/>
            <person name="Topel M."/>
        </authorList>
    </citation>
    <scope>NUCLEOTIDE SEQUENCE</scope>
    <source>
        <strain evidence="1">R05AC</strain>
    </source>
</reference>
<protein>
    <submittedName>
        <fullName evidence="1">Uncharacterized protein</fullName>
    </submittedName>
</protein>
<dbReference type="Proteomes" id="UP001224775">
    <property type="component" value="Unassembled WGS sequence"/>
</dbReference>
<dbReference type="AlphaFoldDB" id="A0AAD8Y8I5"/>
<evidence type="ECO:0000313" key="1">
    <source>
        <dbReference type="EMBL" id="KAK1740495.1"/>
    </source>
</evidence>
<proteinExistence type="predicted"/>
<keyword evidence="2" id="KW-1185">Reference proteome</keyword>
<comment type="caution">
    <text evidence="1">The sequence shown here is derived from an EMBL/GenBank/DDBJ whole genome shotgun (WGS) entry which is preliminary data.</text>
</comment>